<evidence type="ECO:0000313" key="2">
    <source>
        <dbReference type="Proteomes" id="UP000294530"/>
    </source>
</evidence>
<comment type="caution">
    <text evidence="1">The sequence shown here is derived from an EMBL/GenBank/DDBJ whole genome shotgun (WGS) entry which is preliminary data.</text>
</comment>
<keyword evidence="2" id="KW-1185">Reference proteome</keyword>
<sequence length="92" mass="10213">MKATKNHGLRFDSNSQLCNYSDSDWASDINDRRSVSEIVKNAEKRCIKCCESGVCCGKSTPLEEMGAKNQTATKLFVDNQAEISMTKHTGYS</sequence>
<dbReference type="EMBL" id="SHOA02000001">
    <property type="protein sequence ID" value="TDH70618.1"/>
    <property type="molecule type" value="Genomic_DNA"/>
</dbReference>
<proteinExistence type="predicted"/>
<protein>
    <submittedName>
        <fullName evidence="1">Uncharacterized protein</fullName>
    </submittedName>
</protein>
<gene>
    <name evidence="1" type="ORF">CCR75_009484</name>
</gene>
<organism evidence="1 2">
    <name type="scientific">Bremia lactucae</name>
    <name type="common">Lettuce downy mildew</name>
    <dbReference type="NCBI Taxonomy" id="4779"/>
    <lineage>
        <taxon>Eukaryota</taxon>
        <taxon>Sar</taxon>
        <taxon>Stramenopiles</taxon>
        <taxon>Oomycota</taxon>
        <taxon>Peronosporomycetes</taxon>
        <taxon>Peronosporales</taxon>
        <taxon>Peronosporaceae</taxon>
        <taxon>Bremia</taxon>
    </lineage>
</organism>
<dbReference type="OrthoDB" id="162677at2759"/>
<evidence type="ECO:0000313" key="1">
    <source>
        <dbReference type="EMBL" id="TDH70618.1"/>
    </source>
</evidence>
<dbReference type="KEGG" id="blac:94353194"/>
<dbReference type="AlphaFoldDB" id="A0A976IFN6"/>
<name>A0A976IFN6_BRELC</name>
<dbReference type="Proteomes" id="UP000294530">
    <property type="component" value="Unassembled WGS sequence"/>
</dbReference>
<dbReference type="RefSeq" id="XP_067820117.1">
    <property type="nucleotide sequence ID" value="XM_067967523.1"/>
</dbReference>
<dbReference type="GeneID" id="94353194"/>
<accession>A0A976IFN6</accession>
<reference evidence="1 2" key="1">
    <citation type="journal article" date="2021" name="Genome Biol.">
        <title>AFLAP: assembly-free linkage analysis pipeline using k-mers from genome sequencing data.</title>
        <authorList>
            <person name="Fletcher K."/>
            <person name="Zhang L."/>
            <person name="Gil J."/>
            <person name="Han R."/>
            <person name="Cavanaugh K."/>
            <person name="Michelmore R."/>
        </authorList>
    </citation>
    <scope>NUCLEOTIDE SEQUENCE [LARGE SCALE GENOMIC DNA]</scope>
    <source>
        <strain evidence="1 2">SF5</strain>
    </source>
</reference>